<dbReference type="Proteomes" id="UP000696280">
    <property type="component" value="Unassembled WGS sequence"/>
</dbReference>
<comment type="caution">
    <text evidence="1">The sequence shown here is derived from an EMBL/GenBank/DDBJ whole genome shotgun (WGS) entry which is preliminary data.</text>
</comment>
<sequence length="89" mass="9326">MTTEFAPGGRGAPVVMRAGTASVAVTSSERTDPTKFPSTFAEATSGDEVCSFMRLMASSTDTIGYGDERFLRVGPRLGSFDNGHSEGTV</sequence>
<dbReference type="EMBL" id="CAJVRL010000057">
    <property type="protein sequence ID" value="CAG8954676.1"/>
    <property type="molecule type" value="Genomic_DNA"/>
</dbReference>
<keyword evidence="2" id="KW-1185">Reference proteome</keyword>
<proteinExistence type="predicted"/>
<evidence type="ECO:0000313" key="1">
    <source>
        <dbReference type="EMBL" id="CAG8954676.1"/>
    </source>
</evidence>
<dbReference type="AlphaFoldDB" id="A0A9N9KX47"/>
<gene>
    <name evidence="1" type="ORF">HYFRA_00004598</name>
</gene>
<accession>A0A9N9KX47</accession>
<reference evidence="1" key="1">
    <citation type="submission" date="2021-07" db="EMBL/GenBank/DDBJ databases">
        <authorList>
            <person name="Durling M."/>
        </authorList>
    </citation>
    <scope>NUCLEOTIDE SEQUENCE</scope>
</reference>
<protein>
    <submittedName>
        <fullName evidence="1">Uncharacterized protein</fullName>
    </submittedName>
</protein>
<name>A0A9N9KX47_9HELO</name>
<organism evidence="1 2">
    <name type="scientific">Hymenoscyphus fraxineus</name>
    <dbReference type="NCBI Taxonomy" id="746836"/>
    <lineage>
        <taxon>Eukaryota</taxon>
        <taxon>Fungi</taxon>
        <taxon>Dikarya</taxon>
        <taxon>Ascomycota</taxon>
        <taxon>Pezizomycotina</taxon>
        <taxon>Leotiomycetes</taxon>
        <taxon>Helotiales</taxon>
        <taxon>Helotiaceae</taxon>
        <taxon>Hymenoscyphus</taxon>
    </lineage>
</organism>
<evidence type="ECO:0000313" key="2">
    <source>
        <dbReference type="Proteomes" id="UP000696280"/>
    </source>
</evidence>